<keyword evidence="4 9" id="KW-0679">Respiratory chain</keyword>
<protein>
    <recommendedName>
        <fullName evidence="9">Cytochrome b-c1 complex subunit 7</fullName>
    </recommendedName>
</protein>
<keyword evidence="11" id="KW-1185">Reference proteome</keyword>
<evidence type="ECO:0000313" key="10">
    <source>
        <dbReference type="EMBL" id="PUU74760.1"/>
    </source>
</evidence>
<evidence type="ECO:0000256" key="4">
    <source>
        <dbReference type="ARBA" id="ARBA00022660"/>
    </source>
</evidence>
<dbReference type="Gene3D" id="1.10.1090.10">
    <property type="entry name" value="Cytochrome b-c1 complex subunit 7"/>
    <property type="match status" value="1"/>
</dbReference>
<dbReference type="FunFam" id="1.10.1090.10:FF:000001">
    <property type="entry name" value="Cytochrome b-c1 complex subunit 7"/>
    <property type="match status" value="1"/>
</dbReference>
<dbReference type="GO" id="GO:0006122">
    <property type="term" value="P:mitochondrial electron transport, ubiquinol to cytochrome c"/>
    <property type="evidence" value="ECO:0007669"/>
    <property type="project" value="InterPro"/>
</dbReference>
<evidence type="ECO:0000256" key="7">
    <source>
        <dbReference type="ARBA" id="ARBA00023128"/>
    </source>
</evidence>
<dbReference type="Proteomes" id="UP000244722">
    <property type="component" value="Unassembled WGS sequence"/>
</dbReference>
<dbReference type="GO" id="GO:0005743">
    <property type="term" value="C:mitochondrial inner membrane"/>
    <property type="evidence" value="ECO:0007669"/>
    <property type="project" value="UniProtKB-SubCell"/>
</dbReference>
<keyword evidence="3 9" id="KW-0813">Transport</keyword>
<dbReference type="PANTHER" id="PTHR12022">
    <property type="entry name" value="UBIQUINOL-CYTOCHROME C REDUCTASE COMPLEX 14 KD PROTEIN"/>
    <property type="match status" value="1"/>
</dbReference>
<dbReference type="GO" id="GO:0045275">
    <property type="term" value="C:respiratory chain complex III"/>
    <property type="evidence" value="ECO:0007669"/>
    <property type="project" value="InterPro"/>
</dbReference>
<dbReference type="OrthoDB" id="425749at2759"/>
<keyword evidence="5 9" id="KW-0999">Mitochondrion inner membrane</keyword>
<dbReference type="InterPro" id="IPR003197">
    <property type="entry name" value="QCR7"/>
</dbReference>
<evidence type="ECO:0000256" key="9">
    <source>
        <dbReference type="PIRNR" id="PIRNR000022"/>
    </source>
</evidence>
<keyword evidence="8 9" id="KW-0472">Membrane</keyword>
<dbReference type="EMBL" id="NESQ01000275">
    <property type="protein sequence ID" value="PUU74760.1"/>
    <property type="molecule type" value="Genomic_DNA"/>
</dbReference>
<keyword evidence="7 9" id="KW-0496">Mitochondrion</keyword>
<comment type="caution">
    <text evidence="10">The sequence shown here is derived from an EMBL/GenBank/DDBJ whole genome shotgun (WGS) entry which is preliminary data.</text>
</comment>
<dbReference type="PIRSF" id="PIRSF000022">
    <property type="entry name" value="Bc1_14K"/>
    <property type="match status" value="1"/>
</dbReference>
<name>A0A2T6ZGY0_TUBBO</name>
<gene>
    <name evidence="10" type="ORF">B9Z19DRAFT_406529</name>
</gene>
<dbReference type="SUPFAM" id="SSF81524">
    <property type="entry name" value="14 kDa protein of cytochrome bc1 complex (Ubiquinol-cytochrome c reductase)"/>
    <property type="match status" value="1"/>
</dbReference>
<reference evidence="10 11" key="1">
    <citation type="submission" date="2017-04" db="EMBL/GenBank/DDBJ databases">
        <title>Draft genome sequence of Tuber borchii Vittad., a whitish edible truffle.</title>
        <authorList>
            <consortium name="DOE Joint Genome Institute"/>
            <person name="Murat C."/>
            <person name="Kuo A."/>
            <person name="Barry K.W."/>
            <person name="Clum A."/>
            <person name="Dockter R.B."/>
            <person name="Fauchery L."/>
            <person name="Iotti M."/>
            <person name="Kohler A."/>
            <person name="Labutti K."/>
            <person name="Lindquist E.A."/>
            <person name="Lipzen A."/>
            <person name="Ohm R.A."/>
            <person name="Wang M."/>
            <person name="Grigoriev I.V."/>
            <person name="Zambonelli A."/>
            <person name="Martin F.M."/>
        </authorList>
    </citation>
    <scope>NUCLEOTIDE SEQUENCE [LARGE SCALE GENOMIC DNA]</scope>
    <source>
        <strain evidence="10 11">Tbo3840</strain>
    </source>
</reference>
<accession>A0A2T6ZGY0</accession>
<evidence type="ECO:0000256" key="2">
    <source>
        <dbReference type="ARBA" id="ARBA00008554"/>
    </source>
</evidence>
<organism evidence="10 11">
    <name type="scientific">Tuber borchii</name>
    <name type="common">White truffle</name>
    <dbReference type="NCBI Taxonomy" id="42251"/>
    <lineage>
        <taxon>Eukaryota</taxon>
        <taxon>Fungi</taxon>
        <taxon>Dikarya</taxon>
        <taxon>Ascomycota</taxon>
        <taxon>Pezizomycotina</taxon>
        <taxon>Pezizomycetes</taxon>
        <taxon>Pezizales</taxon>
        <taxon>Tuberaceae</taxon>
        <taxon>Tuber</taxon>
    </lineage>
</organism>
<evidence type="ECO:0000313" key="11">
    <source>
        <dbReference type="Proteomes" id="UP000244722"/>
    </source>
</evidence>
<comment type="subcellular location">
    <subcellularLocation>
        <location evidence="1">Mitochondrion inner membrane</location>
        <topology evidence="1">Peripheral membrane protein</topology>
        <orientation evidence="1">Matrix side</orientation>
    </subcellularLocation>
</comment>
<dbReference type="PANTHER" id="PTHR12022:SF0">
    <property type="entry name" value="CYTOCHROME B-C1 COMPLEX SUBUNIT 7"/>
    <property type="match status" value="1"/>
</dbReference>
<evidence type="ECO:0000256" key="1">
    <source>
        <dbReference type="ARBA" id="ARBA00004443"/>
    </source>
</evidence>
<evidence type="ECO:0000256" key="6">
    <source>
        <dbReference type="ARBA" id="ARBA00022982"/>
    </source>
</evidence>
<dbReference type="AlphaFoldDB" id="A0A2T6ZGY0"/>
<proteinExistence type="inferred from homology"/>
<evidence type="ECO:0000256" key="8">
    <source>
        <dbReference type="ARBA" id="ARBA00023136"/>
    </source>
</evidence>
<evidence type="ECO:0000256" key="3">
    <source>
        <dbReference type="ARBA" id="ARBA00022448"/>
    </source>
</evidence>
<sequence>MSFASGVALRRAVAARPWLHKIVVPIAEKYNDLAGYRKVGLVQDDLISDENEIVQEALKRLPPKVSYDRVYRLRRAVQCSLAHTILPKEEQTKPEADISYLMPYIEEVERERKEREELDSLTRAR</sequence>
<dbReference type="Pfam" id="PF02271">
    <property type="entry name" value="UCR_14kD"/>
    <property type="match status" value="1"/>
</dbReference>
<comment type="function">
    <text evidence="9">Component of the ubiquinol-cytochrome c oxidoreductase, a multisubunit transmembrane complex that is part of the mitochondrial electron transport chain which drives oxidative phosphorylation.</text>
</comment>
<keyword evidence="6 9" id="KW-0249">Electron transport</keyword>
<dbReference type="InterPro" id="IPR036544">
    <property type="entry name" value="QCR7_sf"/>
</dbReference>
<evidence type="ECO:0000256" key="5">
    <source>
        <dbReference type="ARBA" id="ARBA00022792"/>
    </source>
</evidence>
<dbReference type="STRING" id="42251.A0A2T6ZGY0"/>
<comment type="similarity">
    <text evidence="2 9">Belongs to the UQCRB/QCR7 family.</text>
</comment>